<keyword evidence="8" id="KW-0511">Multifunctional enzyme</keyword>
<dbReference type="EMBL" id="CAJPIZ010002578">
    <property type="protein sequence ID" value="CAG2105236.1"/>
    <property type="molecule type" value="Genomic_DNA"/>
</dbReference>
<keyword evidence="2" id="KW-0444">Lipid biosynthesis</keyword>
<keyword evidence="6" id="KW-0443">Lipid metabolism</keyword>
<dbReference type="Gene3D" id="3.10.129.110">
    <property type="entry name" value="Polyketide synthase dehydratase"/>
    <property type="match status" value="1"/>
</dbReference>
<dbReference type="SUPFAM" id="SSF52151">
    <property type="entry name" value="FabD/lysophospholipase-like"/>
    <property type="match status" value="1"/>
</dbReference>
<evidence type="ECO:0000256" key="2">
    <source>
        <dbReference type="ARBA" id="ARBA00022516"/>
    </source>
</evidence>
<keyword evidence="5" id="KW-0560">Oxidoreductase</keyword>
<dbReference type="InterPro" id="IPR016036">
    <property type="entry name" value="Malonyl_transacylase_ACP-bd"/>
</dbReference>
<keyword evidence="4" id="KW-0521">NADP</keyword>
<evidence type="ECO:0000259" key="10">
    <source>
        <dbReference type="SMART" id="SM00827"/>
    </source>
</evidence>
<dbReference type="Proteomes" id="UP000759131">
    <property type="component" value="Unassembled WGS sequence"/>
</dbReference>
<evidence type="ECO:0000256" key="6">
    <source>
        <dbReference type="ARBA" id="ARBA00023098"/>
    </source>
</evidence>
<dbReference type="InterPro" id="IPR042104">
    <property type="entry name" value="PKS_dehydratase_sf"/>
</dbReference>
<evidence type="ECO:0000313" key="12">
    <source>
        <dbReference type="Proteomes" id="UP000759131"/>
    </source>
</evidence>
<dbReference type="Gene3D" id="3.40.50.720">
    <property type="entry name" value="NAD(P)-binding Rossmann-like Domain"/>
    <property type="match status" value="1"/>
</dbReference>
<proteinExistence type="predicted"/>
<organism evidence="11">
    <name type="scientific">Medioppia subpectinata</name>
    <dbReference type="NCBI Taxonomy" id="1979941"/>
    <lineage>
        <taxon>Eukaryota</taxon>
        <taxon>Metazoa</taxon>
        <taxon>Ecdysozoa</taxon>
        <taxon>Arthropoda</taxon>
        <taxon>Chelicerata</taxon>
        <taxon>Arachnida</taxon>
        <taxon>Acari</taxon>
        <taxon>Acariformes</taxon>
        <taxon>Sarcoptiformes</taxon>
        <taxon>Oribatida</taxon>
        <taxon>Brachypylina</taxon>
        <taxon>Oppioidea</taxon>
        <taxon>Oppiidae</taxon>
        <taxon>Medioppia</taxon>
    </lineage>
</organism>
<dbReference type="OrthoDB" id="6503696at2759"/>
<evidence type="ECO:0000313" key="11">
    <source>
        <dbReference type="EMBL" id="CAD7624806.1"/>
    </source>
</evidence>
<dbReference type="PANTHER" id="PTHR43775:SF7">
    <property type="entry name" value="FATTY ACID SYNTHASE"/>
    <property type="match status" value="1"/>
</dbReference>
<feature type="domain" description="Malonyl-CoA:ACP transacylase (MAT)" evidence="10">
    <location>
        <begin position="50"/>
        <end position="344"/>
    </location>
</feature>
<dbReference type="GO" id="GO:0006633">
    <property type="term" value="P:fatty acid biosynthetic process"/>
    <property type="evidence" value="ECO:0007669"/>
    <property type="project" value="UniProtKB-UniPathway"/>
</dbReference>
<keyword evidence="3" id="KW-0276">Fatty acid metabolism</keyword>
<keyword evidence="7" id="KW-0275">Fatty acid biosynthesis</keyword>
<dbReference type="GO" id="GO:0004312">
    <property type="term" value="F:fatty acid synthase activity"/>
    <property type="evidence" value="ECO:0007669"/>
    <property type="project" value="TreeGrafter"/>
</dbReference>
<dbReference type="Gene3D" id="3.30.70.3290">
    <property type="match status" value="1"/>
</dbReference>
<dbReference type="InterPro" id="IPR050091">
    <property type="entry name" value="PKS_NRPS_Biosynth_Enz"/>
</dbReference>
<evidence type="ECO:0000256" key="4">
    <source>
        <dbReference type="ARBA" id="ARBA00022857"/>
    </source>
</evidence>
<name>A0A7R9KMG3_9ACAR</name>
<gene>
    <name evidence="11" type="ORF">OSB1V03_LOCUS5245</name>
</gene>
<reference evidence="11" key="1">
    <citation type="submission" date="2020-11" db="EMBL/GenBank/DDBJ databases">
        <authorList>
            <person name="Tran Van P."/>
        </authorList>
    </citation>
    <scope>NUCLEOTIDE SEQUENCE</scope>
</reference>
<dbReference type="Gene3D" id="3.40.50.150">
    <property type="entry name" value="Vaccinia Virus protein VP39"/>
    <property type="match status" value="1"/>
</dbReference>
<dbReference type="InterPro" id="IPR049391">
    <property type="entry name" value="FAS_pseudo-KR"/>
</dbReference>
<accession>A0A7R9KMG3</accession>
<feature type="region of interest" description="Disordered" evidence="9">
    <location>
        <begin position="628"/>
        <end position="647"/>
    </location>
</feature>
<keyword evidence="12" id="KW-1185">Reference proteome</keyword>
<dbReference type="InterPro" id="IPR011032">
    <property type="entry name" value="GroES-like_sf"/>
</dbReference>
<dbReference type="EMBL" id="OC857153">
    <property type="protein sequence ID" value="CAD7624806.1"/>
    <property type="molecule type" value="Genomic_DNA"/>
</dbReference>
<dbReference type="PANTHER" id="PTHR43775">
    <property type="entry name" value="FATTY ACID SYNTHASE"/>
    <property type="match status" value="1"/>
</dbReference>
<protein>
    <recommendedName>
        <fullName evidence="10">Malonyl-CoA:ACP transacylase (MAT) domain-containing protein</fullName>
    </recommendedName>
</protein>
<dbReference type="InterPro" id="IPR029063">
    <property type="entry name" value="SAM-dependent_MTases_sf"/>
</dbReference>
<evidence type="ECO:0000256" key="7">
    <source>
        <dbReference type="ARBA" id="ARBA00023160"/>
    </source>
</evidence>
<evidence type="ECO:0000256" key="5">
    <source>
        <dbReference type="ARBA" id="ARBA00023002"/>
    </source>
</evidence>
<evidence type="ECO:0000256" key="9">
    <source>
        <dbReference type="SAM" id="MobiDB-lite"/>
    </source>
</evidence>
<dbReference type="InterPro" id="IPR014043">
    <property type="entry name" value="Acyl_transferase_dom"/>
</dbReference>
<sequence>MKSQAPKGSAGFPHRGYLVIKEETLGDGTKQLTYNRTINAAGRTNQNWLCFSGMGSQWTGMARPLMAIPTFAESLNACAEALKPLNFDLMSLLLSDDKEELKKNVTNPFVAITAMQIALYDLLCLLDIQFEGIIGHSFGEVACAYADKCLTREQAILTSYWRGKIVESAKLPRGMLAAVGLSWEETIKRCPDGIVAACHNGSDSVTISGLYDNMLKFIDQLKSENVFVRPVAGGDFPYHSPFMNLVAPQLLAQLNRVIPEPKMRSEKWVSTSVPDERQNDFSAKFASGEYFTNNLISPVLFNEGMKQVTKYANVIEVAPHSLFESIFKRCFQSLSYSGLMKRSEVDNLDYFLSSIGQMYCLGINPNIENLYPKVEFPVSRGTQSFSSLIQWDHKQSHLQAFKGLMLPSQDKAATGYLMLAWRRFAAMRCQPWKKTPIVFENVRFFRPTLLSEGNEVKFTVKILDGTGDFTISEGNQIAATGKVYSPEEGMFEFQDQLDEEADEEEDEDDLKEILGNKDIYKELRIRGYDYGPKFQGLVEARGDGKRGKAKWTDHWVSFVDSVMHLALMALPIRTLFIPIGFQRIVCDPNILFAAIEQAKKMEDKEQLIEETKDFFYFNESTRKKYDDKKLGQNSETDEFSTGDMMVNDFGPNLDQNDRRDTSKVISDNIKATLKVGEEAMASEFLGISNLGLEKNPDDEGKVSIVPVGFDLDYRSIYTKGLEIKGFLPVNVPRRPGQQGLILEKYEFVANNEDNAVETADKKSLVEYIQVCCALGQRMAEMSPKVNKLKMNGYKYADEEVVQKYVDRKENSQEAGNHVLLRVINELSALKIDDNSNIIVGKDDKQQVIELAVALKQIFGRPENDITLDYINSMAGNERLIRPSLDLVLENCIDKSLKVLEISPNNNLLAPTIINTMRHSSISTMNFDYTVANPMPSTLPDDLKNLGLKMLEWDLQNSNNFIKEVSSVDLLVFKTNNFVAKHWNLKDQIKSFKDSVKDNGFLLVTYRHVLTPPEIATLELLDRQPKDEILNKSEAENYISIAEKNGFKLVSQKTDSITSSQLLFRKLRQQMKDIEVIHILDEKYDQWVEAIKEIMADNKDADTARNIWLVGNDTALNGIVGLANCLRLESGGQHIRCLFDCDNKLPKAVNFERSPFAAIRQLDLCTNIYRNGQWGSLRHICLPKEQETIATEHRMELHQCSPLYSREATKLRVVFMKLFYGLLLSLGFLWNTLQMNSALNFKDVVLVSGKIQPGPESALFDCIIGLEFAGRRSDTGKRVMGMVPFKGIATTLLTHKDYLWEVPDKWSDLLRRWQGQHI</sequence>
<dbReference type="Pfam" id="PF00698">
    <property type="entry name" value="Acyl_transf_1"/>
    <property type="match status" value="1"/>
</dbReference>
<evidence type="ECO:0000256" key="1">
    <source>
        <dbReference type="ARBA" id="ARBA00022450"/>
    </source>
</evidence>
<evidence type="ECO:0000256" key="8">
    <source>
        <dbReference type="ARBA" id="ARBA00023268"/>
    </source>
</evidence>
<dbReference type="Gene3D" id="3.40.366.10">
    <property type="entry name" value="Malonyl-Coenzyme A Acyl Carrier Protein, domain 2"/>
    <property type="match status" value="1"/>
</dbReference>
<dbReference type="SUPFAM" id="SSF55048">
    <property type="entry name" value="Probable ACP-binding domain of malonyl-CoA ACP transacylase"/>
    <property type="match status" value="1"/>
</dbReference>
<dbReference type="SUPFAM" id="SSF50129">
    <property type="entry name" value="GroES-like"/>
    <property type="match status" value="1"/>
</dbReference>
<dbReference type="InterPro" id="IPR001227">
    <property type="entry name" value="Ac_transferase_dom_sf"/>
</dbReference>
<dbReference type="GO" id="GO:0016491">
    <property type="term" value="F:oxidoreductase activity"/>
    <property type="evidence" value="ECO:0007669"/>
    <property type="project" value="UniProtKB-KW"/>
</dbReference>
<keyword evidence="1" id="KW-0596">Phosphopantetheine</keyword>
<dbReference type="SMART" id="SM00827">
    <property type="entry name" value="PKS_AT"/>
    <property type="match status" value="1"/>
</dbReference>
<dbReference type="Pfam" id="PF21149">
    <property type="entry name" value="FAS_pseudo-KR"/>
    <property type="match status" value="1"/>
</dbReference>
<dbReference type="Gene3D" id="3.90.180.10">
    <property type="entry name" value="Medium-chain alcohol dehydrogenases, catalytic domain"/>
    <property type="match status" value="1"/>
</dbReference>
<dbReference type="UniPathway" id="UPA00094"/>
<dbReference type="InterPro" id="IPR016035">
    <property type="entry name" value="Acyl_Trfase/lysoPLipase"/>
</dbReference>
<evidence type="ECO:0000256" key="3">
    <source>
        <dbReference type="ARBA" id="ARBA00022832"/>
    </source>
</evidence>